<dbReference type="InterPro" id="IPR045596">
    <property type="entry name" value="DUF6459"/>
</dbReference>
<evidence type="ECO:0000313" key="3">
    <source>
        <dbReference type="Proteomes" id="UP001172738"/>
    </source>
</evidence>
<keyword evidence="3" id="KW-1185">Reference proteome</keyword>
<comment type="caution">
    <text evidence="2">The sequence shown here is derived from an EMBL/GenBank/DDBJ whole genome shotgun (WGS) entry which is preliminary data.</text>
</comment>
<dbReference type="Pfam" id="PF20060">
    <property type="entry name" value="DUF6459"/>
    <property type="match status" value="1"/>
</dbReference>
<evidence type="ECO:0000313" key="2">
    <source>
        <dbReference type="EMBL" id="MDN4471694.1"/>
    </source>
</evidence>
<protein>
    <submittedName>
        <fullName evidence="2">Rv3235 family protein</fullName>
    </submittedName>
</protein>
<accession>A0ABT8FZ20</accession>
<name>A0ABT8FZ20_9MICO</name>
<dbReference type="Proteomes" id="UP001172738">
    <property type="component" value="Unassembled WGS sequence"/>
</dbReference>
<proteinExistence type="predicted"/>
<sequence>MSAEAVSPRSVGIRPLGTRPTSRRPPAGPGRAQILPAPISPYERRRRPLGDPAPLACTVAKAALETVHGASSVDPLTRWVDPAVRAQLAKQHSLARRAGLKDLGSAQILRARVCRVSAEAAEVSVVARWGDRVHALAIRVEDRRGRWVATVVDVG</sequence>
<gene>
    <name evidence="2" type="ORF">QQX04_01655</name>
</gene>
<feature type="region of interest" description="Disordered" evidence="1">
    <location>
        <begin position="1"/>
        <end position="40"/>
    </location>
</feature>
<evidence type="ECO:0000256" key="1">
    <source>
        <dbReference type="SAM" id="MobiDB-lite"/>
    </source>
</evidence>
<reference evidence="2" key="1">
    <citation type="submission" date="2023-06" db="EMBL/GenBank/DDBJ databases">
        <title>SYSU T00b26.</title>
        <authorList>
            <person name="Gao L."/>
            <person name="Fang B.-Z."/>
            <person name="Li W.-J."/>
        </authorList>
    </citation>
    <scope>NUCLEOTIDE SEQUENCE</scope>
    <source>
        <strain evidence="2">SYSU T00b26</strain>
    </source>
</reference>
<organism evidence="2 3">
    <name type="scientific">Demequina zhanjiangensis</name>
    <dbReference type="NCBI Taxonomy" id="3051659"/>
    <lineage>
        <taxon>Bacteria</taxon>
        <taxon>Bacillati</taxon>
        <taxon>Actinomycetota</taxon>
        <taxon>Actinomycetes</taxon>
        <taxon>Micrococcales</taxon>
        <taxon>Demequinaceae</taxon>
        <taxon>Demequina</taxon>
    </lineage>
</organism>
<dbReference type="EMBL" id="JAUHPV010000001">
    <property type="protein sequence ID" value="MDN4471694.1"/>
    <property type="molecule type" value="Genomic_DNA"/>
</dbReference>
<dbReference type="RefSeq" id="WP_301125564.1">
    <property type="nucleotide sequence ID" value="NZ_JAUHPV010000001.1"/>
</dbReference>